<dbReference type="InterPro" id="IPR036679">
    <property type="entry name" value="FlgN-like_sf"/>
</dbReference>
<dbReference type="SUPFAM" id="SSF140566">
    <property type="entry name" value="FlgN-like"/>
    <property type="match status" value="1"/>
</dbReference>
<dbReference type="AlphaFoldDB" id="A0A1I6U032"/>
<dbReference type="STRING" id="311180.SAMN04488050_10717"/>
<evidence type="ECO:0000313" key="3">
    <source>
        <dbReference type="Proteomes" id="UP000199392"/>
    </source>
</evidence>
<proteinExistence type="predicted"/>
<dbReference type="Proteomes" id="UP000199392">
    <property type="component" value="Unassembled WGS sequence"/>
</dbReference>
<feature type="region of interest" description="Disordered" evidence="1">
    <location>
        <begin position="94"/>
        <end position="117"/>
    </location>
</feature>
<sequence>MTPRTGTSGSAEAEFLALLDEERRALLSGEFTRLPELDRAKQACAMRYMAQPVRAPALLAALRRNQRLLGSALQGLAAVRSRLSDWERLSQRMETYGPDGQKTGIGHGPTGKIHRKL</sequence>
<evidence type="ECO:0008006" key="4">
    <source>
        <dbReference type="Google" id="ProtNLM"/>
    </source>
</evidence>
<organism evidence="2 3">
    <name type="scientific">Alloyangia pacifica</name>
    <dbReference type="NCBI Taxonomy" id="311180"/>
    <lineage>
        <taxon>Bacteria</taxon>
        <taxon>Pseudomonadati</taxon>
        <taxon>Pseudomonadota</taxon>
        <taxon>Alphaproteobacteria</taxon>
        <taxon>Rhodobacterales</taxon>
        <taxon>Roseobacteraceae</taxon>
        <taxon>Alloyangia</taxon>
    </lineage>
</organism>
<evidence type="ECO:0000256" key="1">
    <source>
        <dbReference type="SAM" id="MobiDB-lite"/>
    </source>
</evidence>
<dbReference type="OrthoDB" id="7877255at2"/>
<protein>
    <recommendedName>
        <fullName evidence="4">Flagellar protein FlgN</fullName>
    </recommendedName>
</protein>
<name>A0A1I6U032_9RHOB</name>
<reference evidence="3" key="1">
    <citation type="submission" date="2016-10" db="EMBL/GenBank/DDBJ databases">
        <authorList>
            <person name="Varghese N."/>
            <person name="Submissions S."/>
        </authorList>
    </citation>
    <scope>NUCLEOTIDE SEQUENCE [LARGE SCALE GENOMIC DNA]</scope>
    <source>
        <strain evidence="3">DSM 26894</strain>
    </source>
</reference>
<dbReference type="EMBL" id="FOZW01000007">
    <property type="protein sequence ID" value="SFS94802.1"/>
    <property type="molecule type" value="Genomic_DNA"/>
</dbReference>
<dbReference type="GO" id="GO:0044780">
    <property type="term" value="P:bacterial-type flagellum assembly"/>
    <property type="evidence" value="ECO:0007669"/>
    <property type="project" value="InterPro"/>
</dbReference>
<evidence type="ECO:0000313" key="2">
    <source>
        <dbReference type="EMBL" id="SFS94802.1"/>
    </source>
</evidence>
<dbReference type="RefSeq" id="WP_092425574.1">
    <property type="nucleotide sequence ID" value="NZ_FNCL01000007.1"/>
</dbReference>
<accession>A0A1I6U032</accession>
<keyword evidence="3" id="KW-1185">Reference proteome</keyword>
<gene>
    <name evidence="2" type="ORF">SAMN04488050_10717</name>
</gene>